<evidence type="ECO:0000256" key="8">
    <source>
        <dbReference type="ARBA" id="ARBA00023170"/>
    </source>
</evidence>
<keyword evidence="7" id="KW-0472">Membrane</keyword>
<dbReference type="EMBL" id="AJVK01015837">
    <property type="status" value="NOT_ANNOTATED_CDS"/>
    <property type="molecule type" value="Genomic_DNA"/>
</dbReference>
<evidence type="ECO:0000256" key="2">
    <source>
        <dbReference type="ARBA" id="ARBA00022448"/>
    </source>
</evidence>
<evidence type="ECO:0000256" key="10">
    <source>
        <dbReference type="ARBA" id="ARBA00023286"/>
    </source>
</evidence>
<keyword evidence="6" id="KW-0406">Ion transport</keyword>
<dbReference type="Proteomes" id="UP000092462">
    <property type="component" value="Unassembled WGS sequence"/>
</dbReference>
<evidence type="ECO:0000256" key="11">
    <source>
        <dbReference type="ARBA" id="ARBA00023303"/>
    </source>
</evidence>
<dbReference type="GO" id="GO:0015276">
    <property type="term" value="F:ligand-gated monoatomic ion channel activity"/>
    <property type="evidence" value="ECO:0007669"/>
    <property type="project" value="InterPro"/>
</dbReference>
<dbReference type="GO" id="GO:0005886">
    <property type="term" value="C:plasma membrane"/>
    <property type="evidence" value="ECO:0007669"/>
    <property type="project" value="UniProtKB-SubCell"/>
</dbReference>
<evidence type="ECO:0000313" key="13">
    <source>
        <dbReference type="EnsemblMetazoa" id="PPAI008451-PA"/>
    </source>
</evidence>
<accession>A0A1B0DJM7</accession>
<sequence>MRHCLAICGILISLIFEFHCILCRITTLHENSVIHRFTRFSKDIPEIFSDLKTVVIAIDGDYDESMEFLEDLVPHLKRNHSVLVYYFNWTLEKRDLCHIHWQYESMKDLVIHEKHRRKRSISGNGNILSSFQNTWFRRSITGYILVVSLKMLMNTMECIVEPLGVYLIIIDTPATESVLDIVRENLLIGWAIKRSYQIYVMLLNETFTLHPFAQDPMKNDSYGVLMNFNQRPPNILKDLNGYPLRIEMFHSAFNFERRDPQTGEVRFEGTDAEVMRSLKDFMNFSVIFQEPDEDYFGYKLPNGSFTGTIGRIRTGRSDLALTGFFIKDYSNPDMDFTMPVYLDELCCVAKQIPKYWIPLLCFDPLVWLCLFLSIFALSGIWNGIRWCESHIFPNRELLVTHYNLSKRVLNSKRSSLMTLQLIVDTTMFLISSPLRRMTRVTSERIFLSSVLLMGVVVVAIFQSNLSTAFTHPIYYRDITSLQALDDAKLRITIKYIAMLDDLFPPEASEISQHLRHSIKLVNISSEPMIEMVMEYPNLATVTRKSTIQLENAKYFHTGEVFMVPECPKMYNLAYVLRRNSVLSKNVNFVLLHLTRGGFLEKWIQDMNYNMTWHNRKTLGYSEEEKFRIFNLLDLQLPFYVLLIGNTSSFVVLLVEIYQTKRSLKTN</sequence>
<dbReference type="Pfam" id="PF10613">
    <property type="entry name" value="Lig_chan-Glu_bd"/>
    <property type="match status" value="1"/>
</dbReference>
<keyword evidence="5" id="KW-1133">Transmembrane helix</keyword>
<dbReference type="VEuPathDB" id="VectorBase:PPAI008451"/>
<keyword evidence="3" id="KW-1003">Cell membrane</keyword>
<evidence type="ECO:0000256" key="1">
    <source>
        <dbReference type="ARBA" id="ARBA00004651"/>
    </source>
</evidence>
<keyword evidence="11" id="KW-0407">Ion channel</keyword>
<proteinExistence type="predicted"/>
<evidence type="ECO:0000256" key="7">
    <source>
        <dbReference type="ARBA" id="ARBA00023136"/>
    </source>
</evidence>
<evidence type="ECO:0000256" key="5">
    <source>
        <dbReference type="ARBA" id="ARBA00022989"/>
    </source>
</evidence>
<dbReference type="Gene3D" id="1.10.287.70">
    <property type="match status" value="1"/>
</dbReference>
<dbReference type="PANTHER" id="PTHR42643">
    <property type="entry name" value="IONOTROPIC RECEPTOR 20A-RELATED"/>
    <property type="match status" value="1"/>
</dbReference>
<evidence type="ECO:0000256" key="9">
    <source>
        <dbReference type="ARBA" id="ARBA00023180"/>
    </source>
</evidence>
<dbReference type="Gene3D" id="3.40.190.10">
    <property type="entry name" value="Periplasmic binding protein-like II"/>
    <property type="match status" value="1"/>
</dbReference>
<evidence type="ECO:0000256" key="6">
    <source>
        <dbReference type="ARBA" id="ARBA00023065"/>
    </source>
</evidence>
<keyword evidence="4" id="KW-0812">Transmembrane</keyword>
<dbReference type="SUPFAM" id="SSF53850">
    <property type="entry name" value="Periplasmic binding protein-like II"/>
    <property type="match status" value="1"/>
</dbReference>
<keyword evidence="8" id="KW-0675">Receptor</keyword>
<dbReference type="InterPro" id="IPR052192">
    <property type="entry name" value="Insect_Ionotropic_Sensory_Rcpt"/>
</dbReference>
<dbReference type="PANTHER" id="PTHR42643:SF38">
    <property type="entry name" value="IONOTROPIC RECEPTOR 100A"/>
    <property type="match status" value="1"/>
</dbReference>
<evidence type="ECO:0000313" key="14">
    <source>
        <dbReference type="Proteomes" id="UP000092462"/>
    </source>
</evidence>
<keyword evidence="14" id="KW-1185">Reference proteome</keyword>
<protein>
    <recommendedName>
        <fullName evidence="12">Ionotropic glutamate receptor L-glutamate and glycine-binding domain-containing protein</fullName>
    </recommendedName>
</protein>
<name>A0A1B0DJM7_PHLPP</name>
<comment type="subcellular location">
    <subcellularLocation>
        <location evidence="1">Cell membrane</location>
        <topology evidence="1">Multi-pass membrane protein</topology>
    </subcellularLocation>
</comment>
<keyword evidence="9" id="KW-0325">Glycoprotein</keyword>
<evidence type="ECO:0000256" key="4">
    <source>
        <dbReference type="ARBA" id="ARBA00022692"/>
    </source>
</evidence>
<organism evidence="13 14">
    <name type="scientific">Phlebotomus papatasi</name>
    <name type="common">Sandfly</name>
    <dbReference type="NCBI Taxonomy" id="29031"/>
    <lineage>
        <taxon>Eukaryota</taxon>
        <taxon>Metazoa</taxon>
        <taxon>Ecdysozoa</taxon>
        <taxon>Arthropoda</taxon>
        <taxon>Hexapoda</taxon>
        <taxon>Insecta</taxon>
        <taxon>Pterygota</taxon>
        <taxon>Neoptera</taxon>
        <taxon>Endopterygota</taxon>
        <taxon>Diptera</taxon>
        <taxon>Nematocera</taxon>
        <taxon>Psychodoidea</taxon>
        <taxon>Psychodidae</taxon>
        <taxon>Phlebotomus</taxon>
        <taxon>Phlebotomus</taxon>
    </lineage>
</organism>
<keyword evidence="2" id="KW-0813">Transport</keyword>
<dbReference type="VEuPathDB" id="VectorBase:PPAPM1_012259"/>
<evidence type="ECO:0000256" key="3">
    <source>
        <dbReference type="ARBA" id="ARBA00022475"/>
    </source>
</evidence>
<dbReference type="AlphaFoldDB" id="A0A1B0DJM7"/>
<dbReference type="InterPro" id="IPR019594">
    <property type="entry name" value="Glu/Gly-bd"/>
</dbReference>
<dbReference type="EnsemblMetazoa" id="PPAI008451-RA">
    <property type="protein sequence ID" value="PPAI008451-PA"/>
    <property type="gene ID" value="PPAI008451"/>
</dbReference>
<feature type="domain" description="Ionotropic glutamate receptor L-glutamate and glycine-binding" evidence="12">
    <location>
        <begin position="257"/>
        <end position="348"/>
    </location>
</feature>
<keyword evidence="10" id="KW-1071">Ligand-gated ion channel</keyword>
<reference evidence="13" key="1">
    <citation type="submission" date="2022-08" db="UniProtKB">
        <authorList>
            <consortium name="EnsemblMetazoa"/>
        </authorList>
    </citation>
    <scope>IDENTIFICATION</scope>
    <source>
        <strain evidence="13">Israel</strain>
    </source>
</reference>
<evidence type="ECO:0000259" key="12">
    <source>
        <dbReference type="Pfam" id="PF10613"/>
    </source>
</evidence>